<name>A0A6A6K854_HEVBR</name>
<keyword evidence="2" id="KW-0805">Transcription regulation</keyword>
<dbReference type="InterPro" id="IPR005202">
    <property type="entry name" value="TF_GRAS"/>
</dbReference>
<keyword evidence="4" id="KW-0539">Nucleus</keyword>
<comment type="similarity">
    <text evidence="5">Belongs to the GRAS family.</text>
</comment>
<accession>A0A6A6K854</accession>
<dbReference type="PANTHER" id="PTHR31636">
    <property type="entry name" value="OSJNBA0084A10.13 PROTEIN-RELATED"/>
    <property type="match status" value="1"/>
</dbReference>
<dbReference type="Pfam" id="PF03514">
    <property type="entry name" value="GRAS"/>
    <property type="match status" value="1"/>
</dbReference>
<dbReference type="EMBL" id="JAAGAX010000018">
    <property type="protein sequence ID" value="KAF2284363.1"/>
    <property type="molecule type" value="Genomic_DNA"/>
</dbReference>
<protein>
    <submittedName>
        <fullName evidence="7">Uncharacterized protein</fullName>
    </submittedName>
</protein>
<evidence type="ECO:0000256" key="2">
    <source>
        <dbReference type="ARBA" id="ARBA00023015"/>
    </source>
</evidence>
<evidence type="ECO:0000256" key="1">
    <source>
        <dbReference type="ARBA" id="ARBA00004123"/>
    </source>
</evidence>
<keyword evidence="6" id="KW-0175">Coiled coil</keyword>
<dbReference type="GO" id="GO:0005634">
    <property type="term" value="C:nucleus"/>
    <property type="evidence" value="ECO:0007669"/>
    <property type="project" value="UniProtKB-SubCell"/>
</dbReference>
<comment type="caution">
    <text evidence="5">Lacks conserved residue(s) required for the propagation of feature annotation.</text>
</comment>
<feature type="coiled-coil region" evidence="6">
    <location>
        <begin position="28"/>
        <end position="55"/>
    </location>
</feature>
<dbReference type="Proteomes" id="UP000467840">
    <property type="component" value="Chromosome 12"/>
</dbReference>
<comment type="caution">
    <text evidence="7">The sequence shown here is derived from an EMBL/GenBank/DDBJ whole genome shotgun (WGS) entry which is preliminary data.</text>
</comment>
<organism evidence="7 8">
    <name type="scientific">Hevea brasiliensis</name>
    <name type="common">Para rubber tree</name>
    <name type="synonym">Siphonia brasiliensis</name>
    <dbReference type="NCBI Taxonomy" id="3981"/>
    <lineage>
        <taxon>Eukaryota</taxon>
        <taxon>Viridiplantae</taxon>
        <taxon>Streptophyta</taxon>
        <taxon>Embryophyta</taxon>
        <taxon>Tracheophyta</taxon>
        <taxon>Spermatophyta</taxon>
        <taxon>Magnoliopsida</taxon>
        <taxon>eudicotyledons</taxon>
        <taxon>Gunneridae</taxon>
        <taxon>Pentapetalae</taxon>
        <taxon>rosids</taxon>
        <taxon>fabids</taxon>
        <taxon>Malpighiales</taxon>
        <taxon>Euphorbiaceae</taxon>
        <taxon>Crotonoideae</taxon>
        <taxon>Micrandreae</taxon>
        <taxon>Hevea</taxon>
    </lineage>
</organism>
<reference evidence="7 8" key="1">
    <citation type="journal article" date="2020" name="Mol. Plant">
        <title>The Chromosome-Based Rubber Tree Genome Provides New Insights into Spurge Genome Evolution and Rubber Biosynthesis.</title>
        <authorList>
            <person name="Liu J."/>
            <person name="Shi C."/>
            <person name="Shi C.C."/>
            <person name="Li W."/>
            <person name="Zhang Q.J."/>
            <person name="Zhang Y."/>
            <person name="Li K."/>
            <person name="Lu H.F."/>
            <person name="Shi C."/>
            <person name="Zhu S.T."/>
            <person name="Xiao Z.Y."/>
            <person name="Nan H."/>
            <person name="Yue Y."/>
            <person name="Zhu X.G."/>
            <person name="Wu Y."/>
            <person name="Hong X.N."/>
            <person name="Fan G.Y."/>
            <person name="Tong Y."/>
            <person name="Zhang D."/>
            <person name="Mao C.L."/>
            <person name="Liu Y.L."/>
            <person name="Hao S.J."/>
            <person name="Liu W.Q."/>
            <person name="Lv M.Q."/>
            <person name="Zhang H.B."/>
            <person name="Liu Y."/>
            <person name="Hu-Tang G.R."/>
            <person name="Wang J.P."/>
            <person name="Wang J.H."/>
            <person name="Sun Y.H."/>
            <person name="Ni S.B."/>
            <person name="Chen W.B."/>
            <person name="Zhang X.C."/>
            <person name="Jiao Y.N."/>
            <person name="Eichler E.E."/>
            <person name="Li G.H."/>
            <person name="Liu X."/>
            <person name="Gao L.Z."/>
        </authorList>
    </citation>
    <scope>NUCLEOTIDE SEQUENCE [LARGE SCALE GENOMIC DNA]</scope>
    <source>
        <strain evidence="8">cv. GT1</strain>
        <tissue evidence="7">Leaf</tissue>
    </source>
</reference>
<proteinExistence type="inferred from homology"/>
<feature type="short sequence motif" description="VHIID" evidence="5">
    <location>
        <begin position="168"/>
        <end position="172"/>
    </location>
</feature>
<gene>
    <name evidence="7" type="ORF">GH714_021112</name>
</gene>
<keyword evidence="3" id="KW-0804">Transcription</keyword>
<dbReference type="PROSITE" id="PS50985">
    <property type="entry name" value="GRAS"/>
    <property type="match status" value="1"/>
</dbReference>
<sequence>MDISSMNQDSIMDLESFLYMSELSRHMNQETQENMSKLREENSMLKGIQEELMEESSLADLLLMGAEAVEAQNWTFSSTIILKLRDLLFEGENEGNSFNRLALFFTQGLHYRSIITNTSETMHELGFKQTVDSISAFHVMQELSPYAKFAHFTANQAILEATQGDQEIHIIDFDILEGIQWPPLMADLAMRKNHASLKLTAMISDQQDAAAIQQTGRRLKDQLYDPPALHARQMLFIGQDFLGRYE</sequence>
<evidence type="ECO:0000313" key="7">
    <source>
        <dbReference type="EMBL" id="KAF2284363.1"/>
    </source>
</evidence>
<evidence type="ECO:0000256" key="3">
    <source>
        <dbReference type="ARBA" id="ARBA00023163"/>
    </source>
</evidence>
<evidence type="ECO:0000256" key="5">
    <source>
        <dbReference type="PROSITE-ProRule" id="PRU01191"/>
    </source>
</evidence>
<evidence type="ECO:0000256" key="6">
    <source>
        <dbReference type="SAM" id="Coils"/>
    </source>
</evidence>
<dbReference type="AlphaFoldDB" id="A0A6A6K854"/>
<keyword evidence="8" id="KW-1185">Reference proteome</keyword>
<evidence type="ECO:0000313" key="8">
    <source>
        <dbReference type="Proteomes" id="UP000467840"/>
    </source>
</evidence>
<evidence type="ECO:0000256" key="4">
    <source>
        <dbReference type="ARBA" id="ARBA00023242"/>
    </source>
</evidence>
<comment type="subcellular location">
    <subcellularLocation>
        <location evidence="1">Nucleus</location>
    </subcellularLocation>
</comment>